<dbReference type="EMBL" id="NBNE01008422">
    <property type="protein sequence ID" value="OWY99494.1"/>
    <property type="molecule type" value="Genomic_DNA"/>
</dbReference>
<protein>
    <recommendedName>
        <fullName evidence="5">RxLR effector protein</fullName>
    </recommendedName>
</protein>
<dbReference type="InterPro" id="IPR031825">
    <property type="entry name" value="RXLR"/>
</dbReference>
<proteinExistence type="inferred from homology"/>
<dbReference type="Pfam" id="PF16810">
    <property type="entry name" value="RXLR"/>
    <property type="match status" value="1"/>
</dbReference>
<evidence type="ECO:0000256" key="3">
    <source>
        <dbReference type="ARBA" id="ARBA00022525"/>
    </source>
</evidence>
<gene>
    <name evidence="6" type="ORF">PHMEG_00029492</name>
</gene>
<keyword evidence="4" id="KW-0732">Signal</keyword>
<comment type="subcellular location">
    <subcellularLocation>
        <location evidence="1 5">Secreted</location>
    </subcellularLocation>
</comment>
<accession>A0A225V2K4</accession>
<name>A0A225V2K4_9STRA</name>
<keyword evidence="7" id="KW-1185">Reference proteome</keyword>
<dbReference type="Proteomes" id="UP000198211">
    <property type="component" value="Unassembled WGS sequence"/>
</dbReference>
<keyword evidence="3 5" id="KW-0964">Secreted</keyword>
<comment type="caution">
    <text evidence="6">The sequence shown here is derived from an EMBL/GenBank/DDBJ whole genome shotgun (WGS) entry which is preliminary data.</text>
</comment>
<dbReference type="AlphaFoldDB" id="A0A225V2K4"/>
<comment type="similarity">
    <text evidence="2 5">Belongs to the RxLR effector family.</text>
</comment>
<evidence type="ECO:0000256" key="5">
    <source>
        <dbReference type="RuleBase" id="RU367124"/>
    </source>
</evidence>
<comment type="function">
    <text evidence="5">Effector that suppresses plant defense responses during pathogen infection.</text>
</comment>
<dbReference type="OrthoDB" id="94045at2759"/>
<comment type="domain">
    <text evidence="5">The RxLR-dEER motif acts to carry the protein into the host cell cytoplasm through binding to cell surface phosphatidylinositol-3-phosphate.</text>
</comment>
<organism evidence="6 7">
    <name type="scientific">Phytophthora megakarya</name>
    <dbReference type="NCBI Taxonomy" id="4795"/>
    <lineage>
        <taxon>Eukaryota</taxon>
        <taxon>Sar</taxon>
        <taxon>Stramenopiles</taxon>
        <taxon>Oomycota</taxon>
        <taxon>Peronosporomycetes</taxon>
        <taxon>Peronosporales</taxon>
        <taxon>Peronosporaceae</taxon>
        <taxon>Phytophthora</taxon>
    </lineage>
</organism>
<evidence type="ECO:0000256" key="1">
    <source>
        <dbReference type="ARBA" id="ARBA00004613"/>
    </source>
</evidence>
<evidence type="ECO:0000256" key="2">
    <source>
        <dbReference type="ARBA" id="ARBA00010400"/>
    </source>
</evidence>
<evidence type="ECO:0000313" key="6">
    <source>
        <dbReference type="EMBL" id="OWY99494.1"/>
    </source>
</evidence>
<sequence>MSGLVKLEAVKRGDDGLNINSGKRHLRSGETNAEHESDERAMDVKMIWKWKFSTEKSLYKMLRDKQFRYRMFKTWDDFRIDRLWQQVDKLQDHRLNEMFWMYTLGRTSKYEKVPSSISLLEGVPPFNSQAVLEKLPSLKNSDRVPSFNSEKFYERRKLKRQTSVGQNV</sequence>
<evidence type="ECO:0000256" key="4">
    <source>
        <dbReference type="ARBA" id="ARBA00022729"/>
    </source>
</evidence>
<reference evidence="7" key="1">
    <citation type="submission" date="2017-03" db="EMBL/GenBank/DDBJ databases">
        <title>Phytopthora megakarya and P. palmivora, two closely related causual agents of cacao black pod achieved similar genome size and gene model numbers by different mechanisms.</title>
        <authorList>
            <person name="Ali S."/>
            <person name="Shao J."/>
            <person name="Larry D.J."/>
            <person name="Kronmiller B."/>
            <person name="Shen D."/>
            <person name="Strem M.D."/>
            <person name="Melnick R.L."/>
            <person name="Guiltinan M.J."/>
            <person name="Tyler B.M."/>
            <person name="Meinhardt L.W."/>
            <person name="Bailey B.A."/>
        </authorList>
    </citation>
    <scope>NUCLEOTIDE SEQUENCE [LARGE SCALE GENOMIC DNA]</scope>
    <source>
        <strain evidence="7">zdho120</strain>
    </source>
</reference>
<evidence type="ECO:0000313" key="7">
    <source>
        <dbReference type="Proteomes" id="UP000198211"/>
    </source>
</evidence>